<sequence>MDDFESLEPLDLPGRRAILAQALALPRLAEDLGAHALVRLFGGFRNASAAMSRGADLAFYLAWERGASLPDLARPIGKGYKKSAASRRNILTRPVTGYPEGSHQLVDHIRRQYAAVGGDLGELDAFLDAVAPVPFAEERSRAES</sequence>
<accession>A0ABW3QI97</accession>
<gene>
    <name evidence="1" type="ORF">ACFQ3T_01955</name>
</gene>
<dbReference type="EMBL" id="JBHTLK010000005">
    <property type="protein sequence ID" value="MFD1145882.1"/>
    <property type="molecule type" value="Genomic_DNA"/>
</dbReference>
<protein>
    <submittedName>
        <fullName evidence="1">Uncharacterized protein</fullName>
    </submittedName>
</protein>
<evidence type="ECO:0000313" key="1">
    <source>
        <dbReference type="EMBL" id="MFD1145882.1"/>
    </source>
</evidence>
<reference evidence="2" key="1">
    <citation type="journal article" date="2019" name="Int. J. Syst. Evol. Microbiol.">
        <title>The Global Catalogue of Microorganisms (GCM) 10K type strain sequencing project: providing services to taxonomists for standard genome sequencing and annotation.</title>
        <authorList>
            <consortium name="The Broad Institute Genomics Platform"/>
            <consortium name="The Broad Institute Genome Sequencing Center for Infectious Disease"/>
            <person name="Wu L."/>
            <person name="Ma J."/>
        </authorList>
    </citation>
    <scope>NUCLEOTIDE SEQUENCE [LARGE SCALE GENOMIC DNA]</scope>
    <source>
        <strain evidence="2">CCUG 60214</strain>
    </source>
</reference>
<proteinExistence type="predicted"/>
<evidence type="ECO:0000313" key="2">
    <source>
        <dbReference type="Proteomes" id="UP001597168"/>
    </source>
</evidence>
<dbReference type="Proteomes" id="UP001597168">
    <property type="component" value="Unassembled WGS sequence"/>
</dbReference>
<comment type="caution">
    <text evidence="1">The sequence shown here is derived from an EMBL/GenBank/DDBJ whole genome shotgun (WGS) entry which is preliminary data.</text>
</comment>
<organism evidence="1 2">
    <name type="scientific">Saccharothrix hoggarensis</name>
    <dbReference type="NCBI Taxonomy" id="913853"/>
    <lineage>
        <taxon>Bacteria</taxon>
        <taxon>Bacillati</taxon>
        <taxon>Actinomycetota</taxon>
        <taxon>Actinomycetes</taxon>
        <taxon>Pseudonocardiales</taxon>
        <taxon>Pseudonocardiaceae</taxon>
        <taxon>Saccharothrix</taxon>
    </lineage>
</organism>
<dbReference type="RefSeq" id="WP_380719059.1">
    <property type="nucleotide sequence ID" value="NZ_JBHTLK010000005.1"/>
</dbReference>
<keyword evidence="2" id="KW-1185">Reference proteome</keyword>
<name>A0ABW3QI97_9PSEU</name>